<sequence length="128" mass="14529">MYYPTLSTAGVGTVCHIVPSSCTREGRGTDPKTVRKVPEATQSRQRIESDYTVNHLGEAVLQSILYNFLILLPLLKNNLYDACNPLCNPKKDLSFGEEDPQKTFQRQELKQTKERLSLAMEFKRFTGC</sequence>
<evidence type="ECO:0000313" key="2">
    <source>
        <dbReference type="EMBL" id="TPX39975.1"/>
    </source>
</evidence>
<gene>
    <name evidence="2" type="ORF">SeLEV6574_g06886</name>
    <name evidence="1" type="ORF">SeLEV6574_g08396</name>
</gene>
<comment type="caution">
    <text evidence="2">The sequence shown here is derived from an EMBL/GenBank/DDBJ whole genome shotgun (WGS) entry which is preliminary data.</text>
</comment>
<evidence type="ECO:0000313" key="3">
    <source>
        <dbReference type="Proteomes" id="UP000320475"/>
    </source>
</evidence>
<evidence type="ECO:0000313" key="1">
    <source>
        <dbReference type="EMBL" id="TPX33271.1"/>
    </source>
</evidence>
<reference evidence="2 3" key="1">
    <citation type="journal article" date="2019" name="Sci. Rep.">
        <title>Comparative genomics of chytrid fungi reveal insights into the obligate biotrophic and pathogenic lifestyle of Synchytrium endobioticum.</title>
        <authorList>
            <person name="van de Vossenberg B.T.L.H."/>
            <person name="Warris S."/>
            <person name="Nguyen H.D.T."/>
            <person name="van Gent-Pelzer M.P.E."/>
            <person name="Joly D.L."/>
            <person name="van de Geest H.C."/>
            <person name="Bonants P.J.M."/>
            <person name="Smith D.S."/>
            <person name="Levesque C.A."/>
            <person name="van der Lee T.A.J."/>
        </authorList>
    </citation>
    <scope>NUCLEOTIDE SEQUENCE [LARGE SCALE GENOMIC DNA]</scope>
    <source>
        <strain evidence="2 3">LEV6574</strain>
    </source>
</reference>
<accession>A0A507CMJ8</accession>
<dbReference type="AlphaFoldDB" id="A0A507CMJ8"/>
<proteinExistence type="predicted"/>
<dbReference type="Proteomes" id="UP000320475">
    <property type="component" value="Unassembled WGS sequence"/>
</dbReference>
<dbReference type="EMBL" id="QEAM01000905">
    <property type="protein sequence ID" value="TPX33271.1"/>
    <property type="molecule type" value="Genomic_DNA"/>
</dbReference>
<protein>
    <submittedName>
        <fullName evidence="2">Uncharacterized protein</fullName>
    </submittedName>
</protein>
<organism evidence="2 3">
    <name type="scientific">Synchytrium endobioticum</name>
    <dbReference type="NCBI Taxonomy" id="286115"/>
    <lineage>
        <taxon>Eukaryota</taxon>
        <taxon>Fungi</taxon>
        <taxon>Fungi incertae sedis</taxon>
        <taxon>Chytridiomycota</taxon>
        <taxon>Chytridiomycota incertae sedis</taxon>
        <taxon>Chytridiomycetes</taxon>
        <taxon>Synchytriales</taxon>
        <taxon>Synchytriaceae</taxon>
        <taxon>Synchytrium</taxon>
    </lineage>
</organism>
<name>A0A507CMJ8_9FUNG</name>
<dbReference type="EMBL" id="QEAM01000427">
    <property type="protein sequence ID" value="TPX39975.1"/>
    <property type="molecule type" value="Genomic_DNA"/>
</dbReference>
<dbReference type="VEuPathDB" id="FungiDB:SeMB42_g06754"/>